<name>A0A9D1QBK1_9FIRM</name>
<dbReference type="Proteomes" id="UP000823933">
    <property type="component" value="Unassembled WGS sequence"/>
</dbReference>
<evidence type="ECO:0000313" key="1">
    <source>
        <dbReference type="EMBL" id="HIW09599.1"/>
    </source>
</evidence>
<organism evidence="1 2">
    <name type="scientific">Candidatus Faecalibacterium intestinigallinarum</name>
    <dbReference type="NCBI Taxonomy" id="2838581"/>
    <lineage>
        <taxon>Bacteria</taxon>
        <taxon>Bacillati</taxon>
        <taxon>Bacillota</taxon>
        <taxon>Clostridia</taxon>
        <taxon>Eubacteriales</taxon>
        <taxon>Oscillospiraceae</taxon>
        <taxon>Faecalibacterium</taxon>
    </lineage>
</organism>
<dbReference type="EMBL" id="DXHQ01000106">
    <property type="protein sequence ID" value="HIW09599.1"/>
    <property type="molecule type" value="Genomic_DNA"/>
</dbReference>
<proteinExistence type="predicted"/>
<comment type="caution">
    <text evidence="1">The sequence shown here is derived from an EMBL/GenBank/DDBJ whole genome shotgun (WGS) entry which is preliminary data.</text>
</comment>
<reference evidence="1" key="1">
    <citation type="journal article" date="2021" name="PeerJ">
        <title>Extensive microbial diversity within the chicken gut microbiome revealed by metagenomics and culture.</title>
        <authorList>
            <person name="Gilroy R."/>
            <person name="Ravi A."/>
            <person name="Getino M."/>
            <person name="Pursley I."/>
            <person name="Horton D.L."/>
            <person name="Alikhan N.F."/>
            <person name="Baker D."/>
            <person name="Gharbi K."/>
            <person name="Hall N."/>
            <person name="Watson M."/>
            <person name="Adriaenssens E.M."/>
            <person name="Foster-Nyarko E."/>
            <person name="Jarju S."/>
            <person name="Secka A."/>
            <person name="Antonio M."/>
            <person name="Oren A."/>
            <person name="Chaudhuri R.R."/>
            <person name="La Ragione R."/>
            <person name="Hildebrand F."/>
            <person name="Pallen M.J."/>
        </authorList>
    </citation>
    <scope>NUCLEOTIDE SEQUENCE</scope>
    <source>
        <strain evidence="1">ChiHcolR34-3080</strain>
    </source>
</reference>
<protein>
    <submittedName>
        <fullName evidence="1">Uncharacterized protein</fullName>
    </submittedName>
</protein>
<gene>
    <name evidence="1" type="ORF">H9890_09410</name>
</gene>
<accession>A0A9D1QBK1</accession>
<reference evidence="1" key="2">
    <citation type="submission" date="2021-04" db="EMBL/GenBank/DDBJ databases">
        <authorList>
            <person name="Gilroy R."/>
        </authorList>
    </citation>
    <scope>NUCLEOTIDE SEQUENCE</scope>
    <source>
        <strain evidence="1">ChiHcolR34-3080</strain>
    </source>
</reference>
<sequence>MGGGKVTRPGFGLGQPDPGHPMTEFYTLLLEALSGAESFALPGLYARFDPPAWPIEPEEAKDWAALSPAPKEGFVRLVPPGRLRVLSAELRCTPAGAPAALMLTEEGRRTTCAVRLLPPFLWPSDEAAPPWPDASSALTVTLGPDAPDLADAAPQTLARRLIESGAGKAWVSHPLLDRWLAAQAARWQNLWR</sequence>
<evidence type="ECO:0000313" key="2">
    <source>
        <dbReference type="Proteomes" id="UP000823933"/>
    </source>
</evidence>
<dbReference type="AlphaFoldDB" id="A0A9D1QBK1"/>